<sequence>MPSPETPPTPSNSIEIRPTTYGGRGYFALSPIPANTLIHVSPSPYTLSIIRDFKKECCARCFHCVVGRNLKWRAERGNVAGFWFCGERCKREWEGEEDVAGLLGEAMECLERGFKRQKRAEPPRTPDGKEVGRASTTMDEEMLERVWKDAADAPWPKHGQIPDGEVDQEEARLITYALVRLHNFLSSPGSESSPTWSDFLALQPNALSHFRSQPYLLPSHLHTFHFLRSVLPKSLRGVLTLENFRATTARDPGNSFGIWEQAEGEEGDGESEMLGWAMYPSASYFNHDCDPNTKKVRRGRAMTMVTARDVAEGEELCISYGHLEEDVLERRRRLEDKFFFSQLDKTYRLLLYLIVLVVSLYSVYIYHFNPKMSAASSISAIRIPATNGAATAAVIFAHGLGDSGAGWSFIADHYKREKSLQHIKWIFPNAPLRPITLNGGMRMPAWYDLTSLERVEEAEDSVGMLQSAETIHALVKETIESGIPADRIVIGGFSQGSAMALLSGMIHKEKLAGIAGMSGYLPMASKLVDMRHPHNQETPIFMAHGTADPVVKFQFGKMSMEYLKEKLGMEKIEWREYPGMGHTADLKELADFARWLEKVVPPKN</sequence>
<dbReference type="InterPro" id="IPR046341">
    <property type="entry name" value="SET_dom_sf"/>
</dbReference>
<comment type="subcellular location">
    <subcellularLocation>
        <location evidence="2">Cytoplasm</location>
    </subcellularLocation>
    <subcellularLocation>
        <location evidence="1">Nucleus</location>
    </subcellularLocation>
</comment>
<evidence type="ECO:0000256" key="6">
    <source>
        <dbReference type="ARBA" id="ARBA00022487"/>
    </source>
</evidence>
<dbReference type="GO" id="GO:0008474">
    <property type="term" value="F:palmitoyl-(protein) hydrolase activity"/>
    <property type="evidence" value="ECO:0007669"/>
    <property type="project" value="UniProtKB-EC"/>
</dbReference>
<comment type="similarity">
    <text evidence="3">Belongs to the AB hydrolase superfamily. AB hydrolase 2 family.</text>
</comment>
<reference evidence="17 18" key="2">
    <citation type="journal article" date="2014" name="J. Gen. Appl. Microbiol.">
        <title>The early diverging ascomycetous budding yeast Saitoella complicata has three histone deacetylases belonging to the Clr6, Hos2, and Rpd3 lineages.</title>
        <authorList>
            <person name="Nishida H."/>
            <person name="Matsumoto T."/>
            <person name="Kondo S."/>
            <person name="Hamamoto M."/>
            <person name="Yoshikawa H."/>
        </authorList>
    </citation>
    <scope>NUCLEOTIDE SEQUENCE [LARGE SCALE GENOMIC DNA]</scope>
    <source>
        <strain evidence="17 18">NRRL Y-17804</strain>
    </source>
</reference>
<evidence type="ECO:0000256" key="2">
    <source>
        <dbReference type="ARBA" id="ARBA00004496"/>
    </source>
</evidence>
<accession>A0A0E9NRI1</accession>
<dbReference type="FunFam" id="3.40.50.1820:FF:000276">
    <property type="entry name" value="Acyl-protein thioesterase 1"/>
    <property type="match status" value="1"/>
</dbReference>
<comment type="caution">
    <text evidence="17">The sequence shown here is derived from an EMBL/GenBank/DDBJ whole genome shotgun (WGS) entry which is preliminary data.</text>
</comment>
<feature type="transmembrane region" description="Helical" evidence="15">
    <location>
        <begin position="349"/>
        <end position="368"/>
    </location>
</feature>
<organism evidence="17 18">
    <name type="scientific">Saitoella complicata (strain BCRC 22490 / CBS 7301 / JCM 7358 / NBRC 10748 / NRRL Y-17804)</name>
    <dbReference type="NCBI Taxonomy" id="698492"/>
    <lineage>
        <taxon>Eukaryota</taxon>
        <taxon>Fungi</taxon>
        <taxon>Dikarya</taxon>
        <taxon>Ascomycota</taxon>
        <taxon>Taphrinomycotina</taxon>
        <taxon>Taphrinomycotina incertae sedis</taxon>
        <taxon>Saitoella</taxon>
    </lineage>
</organism>
<dbReference type="SUPFAM" id="SSF82199">
    <property type="entry name" value="SET domain"/>
    <property type="match status" value="1"/>
</dbReference>
<evidence type="ECO:0000256" key="4">
    <source>
        <dbReference type="ARBA" id="ARBA00012423"/>
    </source>
</evidence>
<dbReference type="EC" id="3.1.2.22" evidence="4"/>
<dbReference type="PANTHER" id="PTHR10655:SF17">
    <property type="entry name" value="LYSOPHOSPHOLIPASE-LIKE PROTEIN 1"/>
    <property type="match status" value="1"/>
</dbReference>
<keyword evidence="15" id="KW-0812">Transmembrane</keyword>
<dbReference type="CDD" id="cd20071">
    <property type="entry name" value="SET_SMYD"/>
    <property type="match status" value="1"/>
</dbReference>
<gene>
    <name evidence="17" type="ORF">G7K_6539-t1</name>
</gene>
<dbReference type="GO" id="GO:0006631">
    <property type="term" value="P:fatty acid metabolic process"/>
    <property type="evidence" value="ECO:0007669"/>
    <property type="project" value="UniProtKB-KW"/>
</dbReference>
<dbReference type="InterPro" id="IPR050565">
    <property type="entry name" value="LYPA1-2/EST-like"/>
</dbReference>
<evidence type="ECO:0000313" key="17">
    <source>
        <dbReference type="EMBL" id="GAO52464.1"/>
    </source>
</evidence>
<dbReference type="Proteomes" id="UP000033140">
    <property type="component" value="Unassembled WGS sequence"/>
</dbReference>
<feature type="domain" description="SET" evidence="16">
    <location>
        <begin position="222"/>
        <end position="321"/>
    </location>
</feature>
<evidence type="ECO:0000256" key="1">
    <source>
        <dbReference type="ARBA" id="ARBA00004123"/>
    </source>
</evidence>
<dbReference type="STRING" id="698492.A0A0E9NRI1"/>
<dbReference type="GO" id="GO:0005737">
    <property type="term" value="C:cytoplasm"/>
    <property type="evidence" value="ECO:0007669"/>
    <property type="project" value="UniProtKB-SubCell"/>
</dbReference>
<evidence type="ECO:0000256" key="3">
    <source>
        <dbReference type="ARBA" id="ARBA00006499"/>
    </source>
</evidence>
<evidence type="ECO:0000256" key="7">
    <source>
        <dbReference type="ARBA" id="ARBA00022490"/>
    </source>
</evidence>
<protein>
    <recommendedName>
        <fullName evidence="5">Acyl-protein thioesterase 1</fullName>
        <ecNumber evidence="4">3.1.2.22</ecNumber>
    </recommendedName>
    <alternativeName>
        <fullName evidence="13">Palmitoyl-protein hydrolase</fullName>
    </alternativeName>
</protein>
<keyword evidence="8" id="KW-0378">Hydrolase</keyword>
<evidence type="ECO:0000256" key="11">
    <source>
        <dbReference type="ARBA" id="ARBA00023242"/>
    </source>
</evidence>
<dbReference type="InterPro" id="IPR001214">
    <property type="entry name" value="SET_dom"/>
</dbReference>
<dbReference type="Pfam" id="PF00856">
    <property type="entry name" value="SET"/>
    <property type="match status" value="1"/>
</dbReference>
<evidence type="ECO:0000256" key="13">
    <source>
        <dbReference type="ARBA" id="ARBA00031195"/>
    </source>
</evidence>
<keyword evidence="15" id="KW-0472">Membrane</keyword>
<evidence type="ECO:0000256" key="10">
    <source>
        <dbReference type="ARBA" id="ARBA00023098"/>
    </source>
</evidence>
<keyword evidence="9" id="KW-0276">Fatty acid metabolism</keyword>
<evidence type="ECO:0000256" key="15">
    <source>
        <dbReference type="SAM" id="Phobius"/>
    </source>
</evidence>
<keyword evidence="15" id="KW-1133">Transmembrane helix</keyword>
<dbReference type="Gene3D" id="3.40.50.1820">
    <property type="entry name" value="alpha/beta hydrolase"/>
    <property type="match status" value="1"/>
</dbReference>
<keyword evidence="7" id="KW-0963">Cytoplasm</keyword>
<evidence type="ECO:0000313" key="18">
    <source>
        <dbReference type="Proteomes" id="UP000033140"/>
    </source>
</evidence>
<comment type="catalytic activity">
    <reaction evidence="14">
        <text>S-hexadecanoyl-L-cysteinyl-[protein] + H2O = L-cysteinyl-[protein] + hexadecanoate + H(+)</text>
        <dbReference type="Rhea" id="RHEA:19233"/>
        <dbReference type="Rhea" id="RHEA-COMP:10131"/>
        <dbReference type="Rhea" id="RHEA-COMP:11032"/>
        <dbReference type="ChEBI" id="CHEBI:7896"/>
        <dbReference type="ChEBI" id="CHEBI:15377"/>
        <dbReference type="ChEBI" id="CHEBI:15378"/>
        <dbReference type="ChEBI" id="CHEBI:29950"/>
        <dbReference type="ChEBI" id="CHEBI:74151"/>
        <dbReference type="EC" id="3.1.2.22"/>
    </reaction>
</comment>
<keyword evidence="6" id="KW-0719">Serine esterase</keyword>
<proteinExistence type="inferred from homology"/>
<dbReference type="PANTHER" id="PTHR10655">
    <property type="entry name" value="LYSOPHOSPHOLIPASE-RELATED"/>
    <property type="match status" value="1"/>
</dbReference>
<dbReference type="InterPro" id="IPR003140">
    <property type="entry name" value="PLipase/COase/thioEstase"/>
</dbReference>
<dbReference type="GO" id="GO:0005634">
    <property type="term" value="C:nucleus"/>
    <property type="evidence" value="ECO:0007669"/>
    <property type="project" value="UniProtKB-SubCell"/>
</dbReference>
<dbReference type="InterPro" id="IPR029058">
    <property type="entry name" value="AB_hydrolase_fold"/>
</dbReference>
<comment type="function">
    <text evidence="12">Hydrolyzes fatty acids from S-acylated cysteine residues in proteins with a strong preference for palmitoylated G-alpha proteins over other acyl substrates. Mediates the deacylation of G-alpha proteins such as GPA1 in vivo, but has weak or no activity toward palmitoylated Ras proteins. Has weak lysophospholipase activity in vitro; however such activity may not exist in vivo.</text>
</comment>
<reference evidence="17 18" key="3">
    <citation type="journal article" date="2015" name="Genome Announc.">
        <title>Draft Genome Sequence of the Archiascomycetous Yeast Saitoella complicata.</title>
        <authorList>
            <person name="Yamauchi K."/>
            <person name="Kondo S."/>
            <person name="Hamamoto M."/>
            <person name="Takahashi Y."/>
            <person name="Ogura Y."/>
            <person name="Hayashi T."/>
            <person name="Nishida H."/>
        </authorList>
    </citation>
    <scope>NUCLEOTIDE SEQUENCE [LARGE SCALE GENOMIC DNA]</scope>
    <source>
        <strain evidence="17 18">NRRL Y-17804</strain>
    </source>
</reference>
<dbReference type="SMART" id="SM00317">
    <property type="entry name" value="SET"/>
    <property type="match status" value="1"/>
</dbReference>
<evidence type="ECO:0000256" key="9">
    <source>
        <dbReference type="ARBA" id="ARBA00022832"/>
    </source>
</evidence>
<keyword evidence="11" id="KW-0539">Nucleus</keyword>
<dbReference type="GO" id="GO:0052689">
    <property type="term" value="F:carboxylic ester hydrolase activity"/>
    <property type="evidence" value="ECO:0007669"/>
    <property type="project" value="UniProtKB-KW"/>
</dbReference>
<dbReference type="Gene3D" id="2.170.270.10">
    <property type="entry name" value="SET domain"/>
    <property type="match status" value="1"/>
</dbReference>
<keyword evidence="10" id="KW-0443">Lipid metabolism</keyword>
<dbReference type="SUPFAM" id="SSF53474">
    <property type="entry name" value="alpha/beta-Hydrolases"/>
    <property type="match status" value="1"/>
</dbReference>
<evidence type="ECO:0000256" key="12">
    <source>
        <dbReference type="ARBA" id="ARBA00029392"/>
    </source>
</evidence>
<dbReference type="Pfam" id="PF02230">
    <property type="entry name" value="Abhydrolase_2"/>
    <property type="match status" value="1"/>
</dbReference>
<dbReference type="EMBL" id="BACD03000070">
    <property type="protein sequence ID" value="GAO52464.1"/>
    <property type="molecule type" value="Genomic_DNA"/>
</dbReference>
<dbReference type="PROSITE" id="PS50280">
    <property type="entry name" value="SET"/>
    <property type="match status" value="1"/>
</dbReference>
<evidence type="ECO:0000256" key="14">
    <source>
        <dbReference type="ARBA" id="ARBA00047337"/>
    </source>
</evidence>
<keyword evidence="18" id="KW-1185">Reference proteome</keyword>
<reference evidence="17 18" key="1">
    <citation type="journal article" date="2011" name="J. Gen. Appl. Microbiol.">
        <title>Draft genome sequencing of the enigmatic yeast Saitoella complicata.</title>
        <authorList>
            <person name="Nishida H."/>
            <person name="Hamamoto M."/>
            <person name="Sugiyama J."/>
        </authorList>
    </citation>
    <scope>NUCLEOTIDE SEQUENCE [LARGE SCALE GENOMIC DNA]</scope>
    <source>
        <strain evidence="17 18">NRRL Y-17804</strain>
    </source>
</reference>
<evidence type="ECO:0000256" key="8">
    <source>
        <dbReference type="ARBA" id="ARBA00022801"/>
    </source>
</evidence>
<dbReference type="AlphaFoldDB" id="A0A0E9NRI1"/>
<name>A0A0E9NRI1_SAICN</name>
<evidence type="ECO:0000256" key="5">
    <source>
        <dbReference type="ARBA" id="ARBA00014923"/>
    </source>
</evidence>
<evidence type="ECO:0000259" key="16">
    <source>
        <dbReference type="PROSITE" id="PS50280"/>
    </source>
</evidence>